<dbReference type="PANTHER" id="PTHR12159">
    <property type="entry name" value="G/T AND G/U MISMATCH-SPECIFIC DNA GLYCOSYLASE"/>
    <property type="match status" value="1"/>
</dbReference>
<keyword evidence="5" id="KW-0326">Glycosidase</keyword>
<organism evidence="5 6">
    <name type="scientific">Rhizobium leguminosarum</name>
    <dbReference type="NCBI Taxonomy" id="384"/>
    <lineage>
        <taxon>Bacteria</taxon>
        <taxon>Pseudomonadati</taxon>
        <taxon>Pseudomonadota</taxon>
        <taxon>Alphaproteobacteria</taxon>
        <taxon>Hyphomicrobiales</taxon>
        <taxon>Rhizobiaceae</taxon>
        <taxon>Rhizobium/Agrobacterium group</taxon>
        <taxon>Rhizobium</taxon>
    </lineage>
</organism>
<dbReference type="InterPro" id="IPR036895">
    <property type="entry name" value="Uracil-DNA_glycosylase-like_sf"/>
</dbReference>
<dbReference type="CDD" id="cd10028">
    <property type="entry name" value="UDG-F2_TDG_MUG"/>
    <property type="match status" value="1"/>
</dbReference>
<dbReference type="InterPro" id="IPR015637">
    <property type="entry name" value="MUG/TDG"/>
</dbReference>
<dbReference type="EC" id="3.2.2.28" evidence="5"/>
<dbReference type="GO" id="GO:0004844">
    <property type="term" value="F:uracil DNA N-glycosylase activity"/>
    <property type="evidence" value="ECO:0007669"/>
    <property type="project" value="TreeGrafter"/>
</dbReference>
<dbReference type="RefSeq" id="WP_105006147.1">
    <property type="nucleotide sequence ID" value="NZ_CP025012.1"/>
</dbReference>
<keyword evidence="1" id="KW-0227">DNA damage</keyword>
<gene>
    <name evidence="5" type="primary">mug</name>
    <name evidence="5" type="ORF">CUJ84_Chr002237</name>
</gene>
<evidence type="ECO:0000259" key="4">
    <source>
        <dbReference type="Pfam" id="PF03167"/>
    </source>
</evidence>
<dbReference type="SUPFAM" id="SSF52141">
    <property type="entry name" value="Uracil-DNA glycosylase-like"/>
    <property type="match status" value="1"/>
</dbReference>
<dbReference type="Gene3D" id="3.40.470.10">
    <property type="entry name" value="Uracil-DNA glycosylase-like domain"/>
    <property type="match status" value="1"/>
</dbReference>
<keyword evidence="2 5" id="KW-0378">Hydrolase</keyword>
<name>A0A2K9Z2Y7_RHILE</name>
<evidence type="ECO:0000256" key="3">
    <source>
        <dbReference type="ARBA" id="ARBA00023204"/>
    </source>
</evidence>
<keyword evidence="3" id="KW-0234">DNA repair</keyword>
<feature type="domain" description="Uracil-DNA glycosylase-like" evidence="4">
    <location>
        <begin position="22"/>
        <end position="167"/>
    </location>
</feature>
<proteinExistence type="predicted"/>
<dbReference type="Pfam" id="PF03167">
    <property type="entry name" value="UDG"/>
    <property type="match status" value="1"/>
</dbReference>
<dbReference type="GO" id="GO:0008263">
    <property type="term" value="F:pyrimidine-specific mismatch base pair DNA N-glycosylase activity"/>
    <property type="evidence" value="ECO:0007669"/>
    <property type="project" value="TreeGrafter"/>
</dbReference>
<dbReference type="PANTHER" id="PTHR12159:SF9">
    <property type="entry name" value="G_T MISMATCH-SPECIFIC THYMINE DNA GLYCOSYLASE"/>
    <property type="match status" value="1"/>
</dbReference>
<evidence type="ECO:0000313" key="5">
    <source>
        <dbReference type="EMBL" id="AUW42598.1"/>
    </source>
</evidence>
<dbReference type="EMBL" id="CP025012">
    <property type="protein sequence ID" value="AUW42598.1"/>
    <property type="molecule type" value="Genomic_DNA"/>
</dbReference>
<dbReference type="NCBIfam" id="NF007570">
    <property type="entry name" value="PRK10201.1"/>
    <property type="match status" value="1"/>
</dbReference>
<sequence>MSRPGPQFEAVLAASSAGLSDVLAPHLSVVFCGLNPANSAVRDGHNFSSPSNRFWRVLHFSGFTPCLLRADQERQILEYGCGVTAFVSRATKSAAELRPQDYASAAPDFERKIAAFQPARLAFLGKRAFASLFQTQRLEWGRQTVKFGGAEIWVLPNPSGLNRSFSLHRLVEEYTRLRASYE</sequence>
<evidence type="ECO:0000256" key="2">
    <source>
        <dbReference type="ARBA" id="ARBA00022801"/>
    </source>
</evidence>
<dbReference type="InterPro" id="IPR005122">
    <property type="entry name" value="Uracil-DNA_glycosylase-like"/>
</dbReference>
<dbReference type="GO" id="GO:0006285">
    <property type="term" value="P:base-excision repair, AP site formation"/>
    <property type="evidence" value="ECO:0007669"/>
    <property type="project" value="InterPro"/>
</dbReference>
<reference evidence="5 6" key="1">
    <citation type="submission" date="2017-11" db="EMBL/GenBank/DDBJ databases">
        <title>Complete genome of Rhizobium leguminosarum Norway, an ineffective micro-symbiont.</title>
        <authorList>
            <person name="Hoffrichter A."/>
            <person name="Liang J."/>
            <person name="Brachmann A."/>
            <person name="Marin M."/>
        </authorList>
    </citation>
    <scope>NUCLEOTIDE SEQUENCE [LARGE SCALE GENOMIC DNA]</scope>
    <source>
        <strain evidence="5 6">Norway</strain>
    </source>
</reference>
<evidence type="ECO:0000313" key="6">
    <source>
        <dbReference type="Proteomes" id="UP000238523"/>
    </source>
</evidence>
<dbReference type="Proteomes" id="UP000238523">
    <property type="component" value="Chromosome"/>
</dbReference>
<accession>A0A2K9Z2Y7</accession>
<protein>
    <submittedName>
        <fullName evidence="5">G/U mismatch-specific DNA glycosylase</fullName>
        <ecNumber evidence="5">3.2.2.28</ecNumber>
    </submittedName>
</protein>
<dbReference type="AlphaFoldDB" id="A0A2K9Z2Y7"/>
<evidence type="ECO:0000256" key="1">
    <source>
        <dbReference type="ARBA" id="ARBA00022763"/>
    </source>
</evidence>